<evidence type="ECO:0000256" key="4">
    <source>
        <dbReference type="ARBA" id="ARBA00022989"/>
    </source>
</evidence>
<dbReference type="STRING" id="1579979.WM2015_1191"/>
<evidence type="ECO:0000256" key="1">
    <source>
        <dbReference type="ARBA" id="ARBA00004141"/>
    </source>
</evidence>
<proteinExistence type="inferred from homology"/>
<reference evidence="6 7" key="1">
    <citation type="submission" date="2015-07" db="EMBL/GenBank/DDBJ databases">
        <authorList>
            <person name="Noorani M."/>
        </authorList>
    </citation>
    <scope>NUCLEOTIDE SEQUENCE [LARGE SCALE GENOMIC DNA]</scope>
    <source>
        <strain evidence="6 7">KCTC 42284</strain>
    </source>
</reference>
<evidence type="ECO:0000256" key="3">
    <source>
        <dbReference type="ARBA" id="ARBA00022692"/>
    </source>
</evidence>
<dbReference type="GO" id="GO:0016020">
    <property type="term" value="C:membrane"/>
    <property type="evidence" value="ECO:0007669"/>
    <property type="project" value="UniProtKB-SubCell"/>
</dbReference>
<sequence length="133" mass="14209">MNPVLFAGALLGLLSVMIGASAEHLLKPNVDAEVWRWTLTAIRYHQIGALAVLALGLAWAAPLRPLFRRWLGVSATLFVLGTVLFSFSIYAAAVTGMESLTLITPIGGTVLMAAWASLIWAALRHGRVPDSDA</sequence>
<keyword evidence="7" id="KW-1185">Reference proteome</keyword>
<dbReference type="Pfam" id="PF04241">
    <property type="entry name" value="DUF423"/>
    <property type="match status" value="1"/>
</dbReference>
<dbReference type="RefSeq" id="WP_049725200.1">
    <property type="nucleotide sequence ID" value="NZ_CP012154.1"/>
</dbReference>
<protein>
    <submittedName>
        <fullName evidence="6">Uncharacterized small membrane protein</fullName>
    </submittedName>
</protein>
<accession>A0A0K0XV70</accession>
<dbReference type="InterPro" id="IPR006696">
    <property type="entry name" value="DUF423"/>
</dbReference>
<keyword evidence="3" id="KW-0812">Transmembrane</keyword>
<evidence type="ECO:0000313" key="6">
    <source>
        <dbReference type="EMBL" id="AKS41565.1"/>
    </source>
</evidence>
<comment type="subcellular location">
    <subcellularLocation>
        <location evidence="1">Membrane</location>
        <topology evidence="1">Multi-pass membrane protein</topology>
    </subcellularLocation>
</comment>
<name>A0A0K0XV70_9GAMM</name>
<evidence type="ECO:0000313" key="7">
    <source>
        <dbReference type="Proteomes" id="UP000066624"/>
    </source>
</evidence>
<dbReference type="PANTHER" id="PTHR43461:SF1">
    <property type="entry name" value="TRANSMEMBRANE PROTEIN 256"/>
    <property type="match status" value="1"/>
</dbReference>
<dbReference type="PANTHER" id="PTHR43461">
    <property type="entry name" value="TRANSMEMBRANE PROTEIN 256"/>
    <property type="match status" value="1"/>
</dbReference>
<evidence type="ECO:0000256" key="2">
    <source>
        <dbReference type="ARBA" id="ARBA00009694"/>
    </source>
</evidence>
<organism evidence="6 7">
    <name type="scientific">Wenzhouxiangella marina</name>
    <dbReference type="NCBI Taxonomy" id="1579979"/>
    <lineage>
        <taxon>Bacteria</taxon>
        <taxon>Pseudomonadati</taxon>
        <taxon>Pseudomonadota</taxon>
        <taxon>Gammaproteobacteria</taxon>
        <taxon>Chromatiales</taxon>
        <taxon>Wenzhouxiangellaceae</taxon>
        <taxon>Wenzhouxiangella</taxon>
    </lineage>
</organism>
<dbReference type="KEGG" id="wma:WM2015_1191"/>
<keyword evidence="5" id="KW-0472">Membrane</keyword>
<dbReference type="EMBL" id="CP012154">
    <property type="protein sequence ID" value="AKS41565.1"/>
    <property type="molecule type" value="Genomic_DNA"/>
</dbReference>
<comment type="similarity">
    <text evidence="2">Belongs to the UPF0382 family.</text>
</comment>
<dbReference type="AlphaFoldDB" id="A0A0K0XV70"/>
<keyword evidence="4" id="KW-1133">Transmembrane helix</keyword>
<evidence type="ECO:0000256" key="5">
    <source>
        <dbReference type="ARBA" id="ARBA00023136"/>
    </source>
</evidence>
<dbReference type="Proteomes" id="UP000066624">
    <property type="component" value="Chromosome"/>
</dbReference>
<gene>
    <name evidence="6" type="ORF">WM2015_1191</name>
</gene>